<protein>
    <recommendedName>
        <fullName evidence="7">EXS domain-containing protein</fullName>
    </recommendedName>
</protein>
<accession>A0A1E7FT92</accession>
<sequence length="650" mass="73855">MDLSVIAAVGSFVVSERVLKPKATVLVILGLVLIYDLKTKTHDVSSLRVYRGPALVAFTLMMAAFSLRTWRRNGVACDELIFLPGTQHGHRIGVVDSPLVESIQLSASMDNNDDDNNNDIIIDNINNNNKNNSSNSNSNSSSNTKNDDDGVGSSNNNSNNNTSRIQRWIENHPRLAYLWTFFFSRSSGSNNQATTYAPSAPSVFGASLDLSLPVLFNFHVFIVAFTHIQGQNKGFWVETPVKLLPICFLTVLLIRAVIPPSKRVRFWSTMKFTFTAPFHNVNVRDEFIGDCLTSWVRPGQDLLFALVYYAVVVWGALINGYSLTKCGELLEESWWLHNVILPTFAIIPLFLKYLQCLRSAYDTNQRWPYIGNALKYLSACLVIVYGTTHPDQRKSSTTWIVCFIVALVYQIFWDVVMDWQLFEIQRDISVVMADATNSESSTISSVRPDSKILLSFQIYIVQPIVDRYQRLRAIIPGWSHIQLRQKRLYKNESFYWKIFALNFLTRFTWMCCFIPAYHVSRSERGTSTVVLTSISDVNSYWGVLLPITEIFRRTLWGFLYLENETLKMMDADSKYEQVQGASYNDDGSEGDANSKFDEHRSFHKQQQVAHSAATSASGAKQQKQVVRKMFIAELYMWAAAFVILSVLVAR</sequence>
<evidence type="ECO:0000313" key="9">
    <source>
        <dbReference type="Proteomes" id="UP000095751"/>
    </source>
</evidence>
<feature type="transmembrane region" description="Helical" evidence="6">
    <location>
        <begin position="21"/>
        <end position="37"/>
    </location>
</feature>
<feature type="transmembrane region" description="Helical" evidence="6">
    <location>
        <begin position="334"/>
        <end position="354"/>
    </location>
</feature>
<evidence type="ECO:0000256" key="1">
    <source>
        <dbReference type="ARBA" id="ARBA00004141"/>
    </source>
</evidence>
<evidence type="ECO:0000256" key="4">
    <source>
        <dbReference type="ARBA" id="ARBA00023136"/>
    </source>
</evidence>
<dbReference type="InParanoid" id="A0A1E7FT92"/>
<evidence type="ECO:0000256" key="6">
    <source>
        <dbReference type="SAM" id="Phobius"/>
    </source>
</evidence>
<evidence type="ECO:0000313" key="8">
    <source>
        <dbReference type="EMBL" id="OEU21334.1"/>
    </source>
</evidence>
<dbReference type="Proteomes" id="UP000095751">
    <property type="component" value="Unassembled WGS sequence"/>
</dbReference>
<keyword evidence="3 6" id="KW-1133">Transmembrane helix</keyword>
<dbReference type="PANTHER" id="PTHR10783:SF46">
    <property type="entry name" value="PROTEIN ERD1 HOMOLOG 2"/>
    <property type="match status" value="1"/>
</dbReference>
<feature type="transmembrane region" description="Helical" evidence="6">
    <location>
        <begin position="302"/>
        <end position="322"/>
    </location>
</feature>
<dbReference type="EMBL" id="KV784354">
    <property type="protein sequence ID" value="OEU21334.1"/>
    <property type="molecule type" value="Genomic_DNA"/>
</dbReference>
<keyword evidence="4 6" id="KW-0472">Membrane</keyword>
<dbReference type="KEGG" id="fcy:FRACYDRAFT_274437"/>
<dbReference type="Pfam" id="PF03124">
    <property type="entry name" value="EXS"/>
    <property type="match status" value="1"/>
</dbReference>
<keyword evidence="9" id="KW-1185">Reference proteome</keyword>
<evidence type="ECO:0000256" key="5">
    <source>
        <dbReference type="SAM" id="MobiDB-lite"/>
    </source>
</evidence>
<organism evidence="8 9">
    <name type="scientific">Fragilariopsis cylindrus CCMP1102</name>
    <dbReference type="NCBI Taxonomy" id="635003"/>
    <lineage>
        <taxon>Eukaryota</taxon>
        <taxon>Sar</taxon>
        <taxon>Stramenopiles</taxon>
        <taxon>Ochrophyta</taxon>
        <taxon>Bacillariophyta</taxon>
        <taxon>Bacillariophyceae</taxon>
        <taxon>Bacillariophycidae</taxon>
        <taxon>Bacillariales</taxon>
        <taxon>Bacillariaceae</taxon>
        <taxon>Fragilariopsis</taxon>
    </lineage>
</organism>
<feature type="domain" description="EXS" evidence="7">
    <location>
        <begin position="332"/>
        <end position="592"/>
    </location>
</feature>
<name>A0A1E7FT92_9STRA</name>
<feature type="compositionally biased region" description="Low complexity" evidence="5">
    <location>
        <begin position="118"/>
        <end position="144"/>
    </location>
</feature>
<dbReference type="GO" id="GO:0005737">
    <property type="term" value="C:cytoplasm"/>
    <property type="evidence" value="ECO:0007669"/>
    <property type="project" value="TreeGrafter"/>
</dbReference>
<proteinExistence type="predicted"/>
<feature type="transmembrane region" description="Helical" evidence="6">
    <location>
        <begin position="49"/>
        <end position="67"/>
    </location>
</feature>
<dbReference type="PANTHER" id="PTHR10783">
    <property type="entry name" value="XENOTROPIC AND POLYTROPIC RETROVIRUS RECEPTOR 1-RELATED"/>
    <property type="match status" value="1"/>
</dbReference>
<comment type="subcellular location">
    <subcellularLocation>
        <location evidence="1">Membrane</location>
        <topology evidence="1">Multi-pass membrane protein</topology>
    </subcellularLocation>
</comment>
<reference evidence="8 9" key="1">
    <citation type="submission" date="2016-09" db="EMBL/GenBank/DDBJ databases">
        <title>Extensive genetic diversity and differential bi-allelic expression allows diatom success in the polar Southern Ocean.</title>
        <authorList>
            <consortium name="DOE Joint Genome Institute"/>
            <person name="Mock T."/>
            <person name="Otillar R.P."/>
            <person name="Strauss J."/>
            <person name="Dupont C."/>
            <person name="Frickenhaus S."/>
            <person name="Maumus F."/>
            <person name="Mcmullan M."/>
            <person name="Sanges R."/>
            <person name="Schmutz J."/>
            <person name="Toseland A."/>
            <person name="Valas R."/>
            <person name="Veluchamy A."/>
            <person name="Ward B.J."/>
            <person name="Allen A."/>
            <person name="Barry K."/>
            <person name="Falciatore A."/>
            <person name="Ferrante M."/>
            <person name="Fortunato A.E."/>
            <person name="Gloeckner G."/>
            <person name="Gruber A."/>
            <person name="Hipkin R."/>
            <person name="Janech M."/>
            <person name="Kroth P."/>
            <person name="Leese F."/>
            <person name="Lindquist E."/>
            <person name="Lyon B.R."/>
            <person name="Martin J."/>
            <person name="Mayer C."/>
            <person name="Parker M."/>
            <person name="Quesneville H."/>
            <person name="Raymond J."/>
            <person name="Uhlig C."/>
            <person name="Valentin K.U."/>
            <person name="Worden A.Z."/>
            <person name="Armbrust E.V."/>
            <person name="Bowler C."/>
            <person name="Green B."/>
            <person name="Moulton V."/>
            <person name="Van Oosterhout C."/>
            <person name="Grigoriev I."/>
        </authorList>
    </citation>
    <scope>NUCLEOTIDE SEQUENCE [LARGE SCALE GENOMIC DNA]</scope>
    <source>
        <strain evidence="8 9">CCMP1102</strain>
    </source>
</reference>
<keyword evidence="2 6" id="KW-0812">Transmembrane</keyword>
<feature type="region of interest" description="Disordered" evidence="5">
    <location>
        <begin position="108"/>
        <end position="162"/>
    </location>
</feature>
<evidence type="ECO:0000256" key="3">
    <source>
        <dbReference type="ARBA" id="ARBA00022989"/>
    </source>
</evidence>
<dbReference type="AlphaFoldDB" id="A0A1E7FT92"/>
<evidence type="ECO:0000256" key="2">
    <source>
        <dbReference type="ARBA" id="ARBA00022692"/>
    </source>
</evidence>
<feature type="transmembrane region" description="Helical" evidence="6">
    <location>
        <begin position="240"/>
        <end position="258"/>
    </location>
</feature>
<gene>
    <name evidence="8" type="ORF">FRACYDRAFT_274437</name>
</gene>
<feature type="transmembrane region" description="Helical" evidence="6">
    <location>
        <begin position="398"/>
        <end position="416"/>
    </location>
</feature>
<feature type="transmembrane region" description="Helical" evidence="6">
    <location>
        <begin position="210"/>
        <end position="228"/>
    </location>
</feature>
<dbReference type="OrthoDB" id="2159384at2759"/>
<evidence type="ECO:0000259" key="7">
    <source>
        <dbReference type="PROSITE" id="PS51380"/>
    </source>
</evidence>
<feature type="transmembrane region" description="Helical" evidence="6">
    <location>
        <begin position="366"/>
        <end position="386"/>
    </location>
</feature>
<dbReference type="GO" id="GO:0016020">
    <property type="term" value="C:membrane"/>
    <property type="evidence" value="ECO:0007669"/>
    <property type="project" value="UniProtKB-SubCell"/>
</dbReference>
<dbReference type="PROSITE" id="PS51380">
    <property type="entry name" value="EXS"/>
    <property type="match status" value="1"/>
</dbReference>
<dbReference type="InterPro" id="IPR004342">
    <property type="entry name" value="EXS_C"/>
</dbReference>
<feature type="transmembrane region" description="Helical" evidence="6">
    <location>
        <begin position="630"/>
        <end position="649"/>
    </location>
</feature>